<protein>
    <recommendedName>
        <fullName evidence="3">DUF2384 domain-containing protein</fullName>
    </recommendedName>
</protein>
<sequence>MLALREQYPVDTAPPQHDGPTLTSAHGTAGLRWLFDRRERWGLTMDDLGTLLGGVSRRTLTGWQAKVNNGETVEVSRDMMDRISLLLGIHKALSLITPAGHESMANEWFQKPIDLMGLQGRSIKRYLLEQGSMEALYYIRRNLDAMRG</sequence>
<reference evidence="2" key="1">
    <citation type="journal article" date="2018" name="Nat. Biotechnol.">
        <title>A standardized bacterial taxonomy based on genome phylogeny substantially revises the tree of life.</title>
        <authorList>
            <person name="Parks D.H."/>
            <person name="Chuvochina M."/>
            <person name="Waite D.W."/>
            <person name="Rinke C."/>
            <person name="Skarshewski A."/>
            <person name="Chaumeil P.A."/>
            <person name="Hugenholtz P."/>
        </authorList>
    </citation>
    <scope>NUCLEOTIDE SEQUENCE [LARGE SCALE GENOMIC DNA]</scope>
    <source>
        <strain evidence="2">UBA11284</strain>
    </source>
</reference>
<name>A0A3D0KGF3_9GAMM</name>
<comment type="caution">
    <text evidence="2">The sequence shown here is derived from an EMBL/GenBank/DDBJ whole genome shotgun (WGS) entry which is preliminary data.</text>
</comment>
<feature type="region of interest" description="Disordered" evidence="1">
    <location>
        <begin position="1"/>
        <end position="24"/>
    </location>
</feature>
<gene>
    <name evidence="2" type="ORF">DEO68_10785</name>
</gene>
<accession>A0A3D0KGF3</accession>
<evidence type="ECO:0008006" key="3">
    <source>
        <dbReference type="Google" id="ProtNLM"/>
    </source>
</evidence>
<evidence type="ECO:0000313" key="2">
    <source>
        <dbReference type="EMBL" id="HCA02647.1"/>
    </source>
</evidence>
<organism evidence="2">
    <name type="scientific">Halomonas campaniensis</name>
    <dbReference type="NCBI Taxonomy" id="213554"/>
    <lineage>
        <taxon>Bacteria</taxon>
        <taxon>Pseudomonadati</taxon>
        <taxon>Pseudomonadota</taxon>
        <taxon>Gammaproteobacteria</taxon>
        <taxon>Oceanospirillales</taxon>
        <taxon>Halomonadaceae</taxon>
        <taxon>Halomonas</taxon>
    </lineage>
</organism>
<dbReference type="AlphaFoldDB" id="A0A3D0KGF3"/>
<dbReference type="EMBL" id="DOTR01000055">
    <property type="protein sequence ID" value="HCA02647.1"/>
    <property type="molecule type" value="Genomic_DNA"/>
</dbReference>
<proteinExistence type="predicted"/>
<evidence type="ECO:0000256" key="1">
    <source>
        <dbReference type="SAM" id="MobiDB-lite"/>
    </source>
</evidence>